<dbReference type="RefSeq" id="WP_045945678.1">
    <property type="nucleotide sequence ID" value="NZ_JZWV01000038.1"/>
</dbReference>
<dbReference type="GO" id="GO:0016301">
    <property type="term" value="F:kinase activity"/>
    <property type="evidence" value="ECO:0007669"/>
    <property type="project" value="UniProtKB-KW"/>
</dbReference>
<dbReference type="InterPro" id="IPR000644">
    <property type="entry name" value="CBS_dom"/>
</dbReference>
<feature type="domain" description="CBS" evidence="4">
    <location>
        <begin position="71"/>
        <end position="127"/>
    </location>
</feature>
<comment type="caution">
    <text evidence="5">The sequence shown here is derived from an EMBL/GenBank/DDBJ whole genome shotgun (WGS) entry which is preliminary data.</text>
</comment>
<dbReference type="InterPro" id="IPR046342">
    <property type="entry name" value="CBS_dom_sf"/>
</dbReference>
<dbReference type="EMBL" id="JZWV01000038">
    <property type="protein sequence ID" value="KJY39000.1"/>
    <property type="molecule type" value="Genomic_DNA"/>
</dbReference>
<proteinExistence type="predicted"/>
<protein>
    <submittedName>
        <fullName evidence="5">Histidine kinase</fullName>
    </submittedName>
</protein>
<dbReference type="OrthoDB" id="9789996at2"/>
<keyword evidence="1" id="KW-0677">Repeat</keyword>
<evidence type="ECO:0000313" key="6">
    <source>
        <dbReference type="Proteomes" id="UP000033551"/>
    </source>
</evidence>
<accession>A0A0F4JXZ8</accession>
<keyword evidence="6" id="KW-1185">Reference proteome</keyword>
<keyword evidence="2" id="KW-0129">CBS domain</keyword>
<dbReference type="PATRIC" id="fig|68223.7.peg.6801"/>
<organism evidence="5 6">
    <name type="scientific">Streptomyces katrae</name>
    <dbReference type="NCBI Taxonomy" id="68223"/>
    <lineage>
        <taxon>Bacteria</taxon>
        <taxon>Bacillati</taxon>
        <taxon>Actinomycetota</taxon>
        <taxon>Actinomycetes</taxon>
        <taxon>Kitasatosporales</taxon>
        <taxon>Streptomycetaceae</taxon>
        <taxon>Streptomyces</taxon>
    </lineage>
</organism>
<reference evidence="5 6" key="1">
    <citation type="submission" date="2015-02" db="EMBL/GenBank/DDBJ databases">
        <authorList>
            <person name="Ju K.-S."/>
            <person name="Doroghazi J.R."/>
            <person name="Metcalf W."/>
        </authorList>
    </citation>
    <scope>NUCLEOTIDE SEQUENCE [LARGE SCALE GENOMIC DNA]</scope>
    <source>
        <strain evidence="5 6">NRRL ISP-5550</strain>
    </source>
</reference>
<name>A0A0F4JXZ8_9ACTN</name>
<feature type="region of interest" description="Disordered" evidence="3">
    <location>
        <begin position="139"/>
        <end position="163"/>
    </location>
</feature>
<gene>
    <name evidence="5" type="ORF">VR44_02490</name>
</gene>
<dbReference type="InterPro" id="IPR051462">
    <property type="entry name" value="CBS_domain-containing"/>
</dbReference>
<dbReference type="AlphaFoldDB" id="A0A0F4JXZ8"/>
<dbReference type="SUPFAM" id="SSF54631">
    <property type="entry name" value="CBS-domain pair"/>
    <property type="match status" value="1"/>
</dbReference>
<keyword evidence="5" id="KW-0808">Transferase</keyword>
<dbReference type="SMART" id="SM00116">
    <property type="entry name" value="CBS"/>
    <property type="match status" value="2"/>
</dbReference>
<evidence type="ECO:0000256" key="2">
    <source>
        <dbReference type="PROSITE-ProRule" id="PRU00703"/>
    </source>
</evidence>
<evidence type="ECO:0000256" key="3">
    <source>
        <dbReference type="SAM" id="MobiDB-lite"/>
    </source>
</evidence>
<feature type="domain" description="CBS" evidence="4">
    <location>
        <begin position="7"/>
        <end position="63"/>
    </location>
</feature>
<dbReference type="Pfam" id="PF00571">
    <property type="entry name" value="CBS"/>
    <property type="match status" value="2"/>
</dbReference>
<dbReference type="PANTHER" id="PTHR48108">
    <property type="entry name" value="CBS DOMAIN-CONTAINING PROTEIN CBSX2, CHLOROPLASTIC"/>
    <property type="match status" value="1"/>
</dbReference>
<evidence type="ECO:0000256" key="1">
    <source>
        <dbReference type="ARBA" id="ARBA00022737"/>
    </source>
</evidence>
<dbReference type="Gene3D" id="3.10.580.10">
    <property type="entry name" value="CBS-domain"/>
    <property type="match status" value="1"/>
</dbReference>
<dbReference type="PANTHER" id="PTHR48108:SF26">
    <property type="entry name" value="CBS DOMAIN-CONTAINING PROTEIN DDB_G0289609"/>
    <property type="match status" value="1"/>
</dbReference>
<dbReference type="PROSITE" id="PS51371">
    <property type="entry name" value="CBS"/>
    <property type="match status" value="2"/>
</dbReference>
<dbReference type="Proteomes" id="UP000033551">
    <property type="component" value="Unassembled WGS sequence"/>
</dbReference>
<keyword evidence="5" id="KW-0418">Kinase</keyword>
<evidence type="ECO:0000313" key="5">
    <source>
        <dbReference type="EMBL" id="KJY39000.1"/>
    </source>
</evidence>
<evidence type="ECO:0000259" key="4">
    <source>
        <dbReference type="PROSITE" id="PS51371"/>
    </source>
</evidence>
<sequence length="163" mass="16815">MNVSACMSAPAVSVTPTTTVGEAARQMAVHGVGCLAVTEGGALRGIVTDRDIAVRAVAPGLDRDDPVLQVMTTPAVAVGVHDDIHTAYRTFRTSGVRRLPVLDGHRVVGVLTVDDLLMDVFRRVADLLGPVAWSVLEMPPGPADEIGPGARGGGRSPSASRGS</sequence>